<reference evidence="1" key="1">
    <citation type="submission" date="2007-04" db="EMBL/GenBank/DDBJ databases">
        <authorList>
            <consortium name="The Broad Institute Genome Sequencing Platform"/>
            <person name="Birren B."/>
            <person name="Lander E."/>
            <person name="Galagan J."/>
            <person name="Nusbaum C."/>
            <person name="Devon K."/>
            <person name="Ma L.-J."/>
            <person name="Jaffe D."/>
            <person name="Butler J."/>
            <person name="Alvarez P."/>
            <person name="Gnerre S."/>
            <person name="Grabherr M."/>
            <person name="Kleber M."/>
            <person name="Mauceli E."/>
            <person name="Brockman W."/>
            <person name="MacCallum I.A."/>
            <person name="Young S."/>
            <person name="LaButti K."/>
            <person name="DeCaprio D."/>
            <person name="Crawford M."/>
            <person name="Koehrsen M."/>
            <person name="Engels R."/>
            <person name="Montgomery P."/>
            <person name="Pearson M."/>
            <person name="Howarth C."/>
            <person name="Larson L."/>
            <person name="White J."/>
            <person name="O'Leary S."/>
            <person name="Kodira C."/>
            <person name="Zeng Q."/>
            <person name="Yandava C."/>
            <person name="Alvarado L."/>
            <person name="Kistler C."/>
            <person name="Shim W.-B."/>
            <person name="Kang S."/>
            <person name="Woloshuk C."/>
        </authorList>
    </citation>
    <scope>NUCLEOTIDE SEQUENCE</scope>
    <source>
        <strain evidence="1">4287</strain>
    </source>
</reference>
<dbReference type="VEuPathDB" id="FungiDB:FOXG_22474"/>
<evidence type="ECO:0000313" key="2">
    <source>
        <dbReference type="Proteomes" id="UP000009097"/>
    </source>
</evidence>
<dbReference type="Proteomes" id="UP000009097">
    <property type="component" value="Unassembled WGS sequence"/>
</dbReference>
<dbReference type="AlphaFoldDB" id="A0A0J9W7H4"/>
<evidence type="ECO:0000313" key="1">
    <source>
        <dbReference type="EMBL" id="KNB19134.1"/>
    </source>
</evidence>
<dbReference type="RefSeq" id="XP_018257179.1">
    <property type="nucleotide sequence ID" value="XM_018402878.1"/>
</dbReference>
<dbReference type="EMBL" id="DS231730">
    <property type="protein sequence ID" value="KNB19134.1"/>
    <property type="molecule type" value="Genomic_DNA"/>
</dbReference>
<gene>
    <name evidence="1" type="ORF">FOXG_22474</name>
</gene>
<reference evidence="1" key="2">
    <citation type="journal article" date="2010" name="Nature">
        <title>Comparative genomics reveals mobile pathogenicity chromosomes in Fusarium.</title>
        <authorList>
            <person name="Ma L.J."/>
            <person name="van der Does H.C."/>
            <person name="Borkovich K.A."/>
            <person name="Coleman J.J."/>
            <person name="Daboussi M.J."/>
            <person name="Di Pietro A."/>
            <person name="Dufresne M."/>
            <person name="Freitag M."/>
            <person name="Grabherr M."/>
            <person name="Henrissat B."/>
            <person name="Houterman P.M."/>
            <person name="Kang S."/>
            <person name="Shim W.B."/>
            <person name="Woloshuk C."/>
            <person name="Xie X."/>
            <person name="Xu J.R."/>
            <person name="Antoniw J."/>
            <person name="Baker S.E."/>
            <person name="Bluhm B.H."/>
            <person name="Breakspear A."/>
            <person name="Brown D.W."/>
            <person name="Butchko R.A."/>
            <person name="Chapman S."/>
            <person name="Coulson R."/>
            <person name="Coutinho P.M."/>
            <person name="Danchin E.G."/>
            <person name="Diener A."/>
            <person name="Gale L.R."/>
            <person name="Gardiner D.M."/>
            <person name="Goff S."/>
            <person name="Hammond-Kosack K.E."/>
            <person name="Hilburn K."/>
            <person name="Hua-Van A."/>
            <person name="Jonkers W."/>
            <person name="Kazan K."/>
            <person name="Kodira C.D."/>
            <person name="Koehrsen M."/>
            <person name="Kumar L."/>
            <person name="Lee Y.H."/>
            <person name="Li L."/>
            <person name="Manners J.M."/>
            <person name="Miranda-Saavedra D."/>
            <person name="Mukherjee M."/>
            <person name="Park G."/>
            <person name="Park J."/>
            <person name="Park S.Y."/>
            <person name="Proctor R.H."/>
            <person name="Regev A."/>
            <person name="Ruiz-Roldan M.C."/>
            <person name="Sain D."/>
            <person name="Sakthikumar S."/>
            <person name="Sykes S."/>
            <person name="Schwartz D.C."/>
            <person name="Turgeon B.G."/>
            <person name="Wapinski I."/>
            <person name="Yoder O."/>
            <person name="Young S."/>
            <person name="Zeng Q."/>
            <person name="Zhou S."/>
            <person name="Galagan J."/>
            <person name="Cuomo C.A."/>
            <person name="Kistler H.C."/>
            <person name="Rep M."/>
        </authorList>
    </citation>
    <scope>NUCLEOTIDE SEQUENCE [LARGE SCALE GENOMIC DNA]</scope>
    <source>
        <strain evidence="1">4287</strain>
    </source>
</reference>
<dbReference type="GeneID" id="28963180"/>
<organism evidence="1 2">
    <name type="scientific">Fusarium oxysporum f. sp. lycopersici (strain 4287 / CBS 123668 / FGSC 9935 / NRRL 34936)</name>
    <name type="common">Fusarium vascular wilt of tomato</name>
    <dbReference type="NCBI Taxonomy" id="426428"/>
    <lineage>
        <taxon>Eukaryota</taxon>
        <taxon>Fungi</taxon>
        <taxon>Dikarya</taxon>
        <taxon>Ascomycota</taxon>
        <taxon>Pezizomycotina</taxon>
        <taxon>Sordariomycetes</taxon>
        <taxon>Hypocreomycetidae</taxon>
        <taxon>Hypocreales</taxon>
        <taxon>Nectriaceae</taxon>
        <taxon>Fusarium</taxon>
        <taxon>Fusarium oxysporum species complex</taxon>
    </lineage>
</organism>
<proteinExistence type="predicted"/>
<sequence>MVKGMASVRAELSDPITAILGEDLTSSSDDFPADVLGRIEELLTHTKVGGC</sequence>
<dbReference type="KEGG" id="fox:FOXG_22474"/>
<protein>
    <submittedName>
        <fullName evidence="1">Uncharacterized protein</fullName>
    </submittedName>
</protein>
<name>A0A0J9W7H4_FUSO4</name>
<accession>A0A0J9W7H4</accession>